<dbReference type="GO" id="GO:0003677">
    <property type="term" value="F:DNA binding"/>
    <property type="evidence" value="ECO:0007669"/>
    <property type="project" value="UniProtKB-UniRule"/>
</dbReference>
<evidence type="ECO:0000256" key="2">
    <source>
        <dbReference type="ARBA" id="ARBA00023125"/>
    </source>
</evidence>
<feature type="region of interest" description="Disordered" evidence="5">
    <location>
        <begin position="104"/>
        <end position="161"/>
    </location>
</feature>
<feature type="region of interest" description="Disordered" evidence="5">
    <location>
        <begin position="588"/>
        <end position="634"/>
    </location>
</feature>
<dbReference type="InterPro" id="IPR009071">
    <property type="entry name" value="HMG_box_dom"/>
</dbReference>
<protein>
    <recommendedName>
        <fullName evidence="6">HMG box domain-containing protein</fullName>
    </recommendedName>
</protein>
<dbReference type="InterPro" id="IPR051762">
    <property type="entry name" value="UBF1"/>
</dbReference>
<feature type="region of interest" description="Disordered" evidence="5">
    <location>
        <begin position="376"/>
        <end position="431"/>
    </location>
</feature>
<dbReference type="InterPro" id="IPR036910">
    <property type="entry name" value="HMG_box_dom_sf"/>
</dbReference>
<proteinExistence type="predicted"/>
<dbReference type="PANTHER" id="PTHR46318">
    <property type="entry name" value="UPSTREAM BINDING TRANSCRIPTION FACTOR"/>
    <property type="match status" value="1"/>
</dbReference>
<accession>A0AAV8WBA4</accession>
<feature type="compositionally biased region" description="Polar residues" evidence="5">
    <location>
        <begin position="47"/>
        <end position="59"/>
    </location>
</feature>
<feature type="compositionally biased region" description="Acidic residues" evidence="5">
    <location>
        <begin position="760"/>
        <end position="788"/>
    </location>
</feature>
<feature type="DNA-binding region" description="HMG box" evidence="4">
    <location>
        <begin position="514"/>
        <end position="580"/>
    </location>
</feature>
<evidence type="ECO:0000256" key="3">
    <source>
        <dbReference type="ARBA" id="ARBA00023242"/>
    </source>
</evidence>
<comment type="subcellular location">
    <subcellularLocation>
        <location evidence="1">Nucleus</location>
    </subcellularLocation>
</comment>
<reference evidence="7 8" key="1">
    <citation type="journal article" date="2023" name="Insect Mol. Biol.">
        <title>Genome sequencing provides insights into the evolution of gene families encoding plant cell wall-degrading enzymes in longhorned beetles.</title>
        <authorList>
            <person name="Shin N.R."/>
            <person name="Okamura Y."/>
            <person name="Kirsch R."/>
            <person name="Pauchet Y."/>
        </authorList>
    </citation>
    <scope>NUCLEOTIDE SEQUENCE [LARGE SCALE GENOMIC DNA]</scope>
    <source>
        <strain evidence="7">EAD_L_NR</strain>
    </source>
</reference>
<dbReference type="Pfam" id="PF00505">
    <property type="entry name" value="HMG_box"/>
    <property type="match status" value="1"/>
</dbReference>
<dbReference type="AlphaFoldDB" id="A0AAV8WBA4"/>
<feature type="compositionally biased region" description="Basic residues" evidence="5">
    <location>
        <begin position="393"/>
        <end position="413"/>
    </location>
</feature>
<evidence type="ECO:0000256" key="5">
    <source>
        <dbReference type="SAM" id="MobiDB-lite"/>
    </source>
</evidence>
<dbReference type="PROSITE" id="PS50118">
    <property type="entry name" value="HMG_BOX_2"/>
    <property type="match status" value="3"/>
</dbReference>
<feature type="compositionally biased region" description="Basic and acidic residues" evidence="5">
    <location>
        <begin position="106"/>
        <end position="117"/>
    </location>
</feature>
<dbReference type="GO" id="GO:0005634">
    <property type="term" value="C:nucleus"/>
    <property type="evidence" value="ECO:0007669"/>
    <property type="project" value="UniProtKB-SubCell"/>
</dbReference>
<feature type="compositionally biased region" description="Low complexity" evidence="5">
    <location>
        <begin position="14"/>
        <end position="29"/>
    </location>
</feature>
<feature type="DNA-binding region" description="HMG box" evidence="4">
    <location>
        <begin position="316"/>
        <end position="384"/>
    </location>
</feature>
<feature type="domain" description="HMG box" evidence="6">
    <location>
        <begin position="423"/>
        <end position="468"/>
    </location>
</feature>
<evidence type="ECO:0000256" key="4">
    <source>
        <dbReference type="PROSITE-ProRule" id="PRU00267"/>
    </source>
</evidence>
<feature type="region of interest" description="Disordered" evidence="5">
    <location>
        <begin position="1"/>
        <end position="88"/>
    </location>
</feature>
<dbReference type="SMART" id="SM00398">
    <property type="entry name" value="HMG"/>
    <property type="match status" value="3"/>
</dbReference>
<dbReference type="Proteomes" id="UP001159042">
    <property type="component" value="Unassembled WGS sequence"/>
</dbReference>
<feature type="compositionally biased region" description="Basic and acidic residues" evidence="5">
    <location>
        <begin position="604"/>
        <end position="618"/>
    </location>
</feature>
<evidence type="ECO:0000256" key="1">
    <source>
        <dbReference type="ARBA" id="ARBA00004123"/>
    </source>
</evidence>
<keyword evidence="3 4" id="KW-0539">Nucleus</keyword>
<dbReference type="SUPFAM" id="SSF47095">
    <property type="entry name" value="HMG-box"/>
    <property type="match status" value="4"/>
</dbReference>
<gene>
    <name evidence="7" type="ORF">NQ315_010325</name>
</gene>
<name>A0AAV8WBA4_9CUCU</name>
<dbReference type="CDD" id="cd00084">
    <property type="entry name" value="HMG-box_SF"/>
    <property type="match status" value="1"/>
</dbReference>
<organism evidence="7 8">
    <name type="scientific">Exocentrus adspersus</name>
    <dbReference type="NCBI Taxonomy" id="1586481"/>
    <lineage>
        <taxon>Eukaryota</taxon>
        <taxon>Metazoa</taxon>
        <taxon>Ecdysozoa</taxon>
        <taxon>Arthropoda</taxon>
        <taxon>Hexapoda</taxon>
        <taxon>Insecta</taxon>
        <taxon>Pterygota</taxon>
        <taxon>Neoptera</taxon>
        <taxon>Endopterygota</taxon>
        <taxon>Coleoptera</taxon>
        <taxon>Polyphaga</taxon>
        <taxon>Cucujiformia</taxon>
        <taxon>Chrysomeloidea</taxon>
        <taxon>Cerambycidae</taxon>
        <taxon>Lamiinae</taxon>
        <taxon>Acanthocinini</taxon>
        <taxon>Exocentrus</taxon>
    </lineage>
</organism>
<feature type="compositionally biased region" description="Basic and acidic residues" evidence="5">
    <location>
        <begin position="376"/>
        <end position="390"/>
    </location>
</feature>
<evidence type="ECO:0000313" key="8">
    <source>
        <dbReference type="Proteomes" id="UP001159042"/>
    </source>
</evidence>
<feature type="compositionally biased region" description="Basic and acidic residues" evidence="5">
    <location>
        <begin position="149"/>
        <end position="161"/>
    </location>
</feature>
<feature type="domain" description="HMG box" evidence="6">
    <location>
        <begin position="316"/>
        <end position="384"/>
    </location>
</feature>
<dbReference type="Gene3D" id="1.10.30.10">
    <property type="entry name" value="High mobility group box domain"/>
    <property type="match status" value="3"/>
</dbReference>
<comment type="caution">
    <text evidence="7">The sequence shown here is derived from an EMBL/GenBank/DDBJ whole genome shotgun (WGS) entry which is preliminary data.</text>
</comment>
<dbReference type="PANTHER" id="PTHR46318:SF3">
    <property type="entry name" value="UPSTREAM BINDING TRANSCRIPTION FACTOR"/>
    <property type="match status" value="1"/>
</dbReference>
<feature type="region of interest" description="Disordered" evidence="5">
    <location>
        <begin position="742"/>
        <end position="788"/>
    </location>
</feature>
<dbReference type="EMBL" id="JANEYG010000004">
    <property type="protein sequence ID" value="KAJ8923744.1"/>
    <property type="molecule type" value="Genomic_DNA"/>
</dbReference>
<keyword evidence="8" id="KW-1185">Reference proteome</keyword>
<evidence type="ECO:0000313" key="7">
    <source>
        <dbReference type="EMBL" id="KAJ8923744.1"/>
    </source>
</evidence>
<keyword evidence="2 4" id="KW-0238">DNA-binding</keyword>
<evidence type="ECO:0000259" key="6">
    <source>
        <dbReference type="PROSITE" id="PS50118"/>
    </source>
</evidence>
<feature type="DNA-binding region" description="HMG box" evidence="4">
    <location>
        <begin position="423"/>
        <end position="468"/>
    </location>
</feature>
<sequence length="788" mass="91644">MNAKKGRKNIADASSTNNNKKSKNVLNTNANEEGNKTKNGKRKKENTITSLNENNVTNGNKRKLEDTPNDVVIPVPKKSKKSAKVRADENTECLDIENVQGLSHIQPDDCGIKADLKKNKKKKEPSNDGYISKEKSSKPKEVLQPLLEETDRKKKKLDTTKVKDMRYDEGVESRNYADNAQETDYDAIKPELDYDEIEIHESDLPEVKQEETKISKKKAVITWSKEDLRELVNRMEACLPENDMLSFTTRVEKLDWTKVSFKNYSVEDCKNTWYLLEKKVRRFRLLKEVLDDAKEWIRTPKSKFPSKRMSKHPDMPRKPLTAFFIYYLDRKDAFHNSHPGLDATEISRLLGQEFKGLHPEVRAIYENLAAAKKTEYKKQLEDRKHPEIPRVVRTSKKRVEKKPKLPKLPKPVKVKPPPKERVPKRPPPPFHYYYKSELENQKEKPDPQAFKEICKERWKELADEKKSFGFIKLKRNMPSTKYTQNHPENLQNPHKSILTKEEYEIKARLSGKPIKPPGSAYNLFSRDMLHSEDIKNVPMKERLVFVSNQWKTCPDDTKKIYKDRFRELTEKYKSEYASYLATLPEEERKLEMKKNEPRKRKSESKRPENKEPITKTDNQESGSAANKSKIPKLGSKDVVKKEKVIKTEVQDNVVLERKEKIPKKKSPETKVVSARKLVEPEQPPISPFKYFASLYKGQEPVSQAWKALSAEQKKIYETELIKKKQTYILDFEAFLKSLTPEELQSFSKSREKKSIKKESEDDEESSDESETGESDADSNDDESEDSSI</sequence>
<feature type="compositionally biased region" description="Basic and acidic residues" evidence="5">
    <location>
        <begin position="131"/>
        <end position="141"/>
    </location>
</feature>
<feature type="domain" description="HMG box" evidence="6">
    <location>
        <begin position="514"/>
        <end position="580"/>
    </location>
</feature>